<reference evidence="2" key="1">
    <citation type="submission" date="2016-06" db="EMBL/GenBank/DDBJ databases">
        <authorList>
            <person name="Xu Y."/>
            <person name="Nagy A."/>
            <person name="Yan X."/>
            <person name="Kim S.W."/>
            <person name="Haley B."/>
            <person name="Liu N.T."/>
            <person name="Nou X."/>
        </authorList>
    </citation>
    <scope>NUCLEOTIDE SEQUENCE [LARGE SCALE GENOMIC DNA]</scope>
    <source>
        <strain evidence="2">ATCC 49129</strain>
    </source>
</reference>
<dbReference type="InterPro" id="IPR016990">
    <property type="entry name" value="UCP032162_TM"/>
</dbReference>
<accession>A0A191ZSX4</accession>
<keyword evidence="2" id="KW-1185">Reference proteome</keyword>
<proteinExistence type="predicted"/>
<dbReference type="GeneID" id="61524669"/>
<name>A0A191ZSX4_9RALS</name>
<protein>
    <submittedName>
        <fullName evidence="1">Uncharacterized protein</fullName>
    </submittedName>
</protein>
<evidence type="ECO:0000313" key="1">
    <source>
        <dbReference type="EMBL" id="ANJ71225.1"/>
    </source>
</evidence>
<sequence>MHDIANVCVDTALQPACGASTVPESPRKNWLMKRNCSLSPRQVGWFYLSIVILSFAIASFFAWQGAWLVLPFSGLEVAILGWALLYYARHASDYEHVWLEDGALVIEQVSVNQQVRHVLNPQWVRVDPGMPQSEPLRELIALHSGGRVVRIGRFLDPAGRRRLANELSRCLGQGQPTQVS</sequence>
<dbReference type="Proteomes" id="UP000078572">
    <property type="component" value="Chromosome 1"/>
</dbReference>
<dbReference type="Pfam" id="PF10003">
    <property type="entry name" value="DUF2244"/>
    <property type="match status" value="1"/>
</dbReference>
<dbReference type="AlphaFoldDB" id="A0A191ZSX4"/>
<organism evidence="1 2">
    <name type="scientific">Ralstonia insidiosa</name>
    <dbReference type="NCBI Taxonomy" id="190721"/>
    <lineage>
        <taxon>Bacteria</taxon>
        <taxon>Pseudomonadati</taxon>
        <taxon>Pseudomonadota</taxon>
        <taxon>Betaproteobacteria</taxon>
        <taxon>Burkholderiales</taxon>
        <taxon>Burkholderiaceae</taxon>
        <taxon>Ralstonia</taxon>
    </lineage>
</organism>
<dbReference type="RefSeq" id="WP_064801429.1">
    <property type="nucleotide sequence ID" value="NZ_CP016022.1"/>
</dbReference>
<evidence type="ECO:0000313" key="2">
    <source>
        <dbReference type="Proteomes" id="UP000078572"/>
    </source>
</evidence>
<dbReference type="EMBL" id="CP016022">
    <property type="protein sequence ID" value="ANJ71225.1"/>
    <property type="molecule type" value="Genomic_DNA"/>
</dbReference>
<dbReference type="InterPro" id="IPR019253">
    <property type="entry name" value="DUF2244_TM"/>
</dbReference>
<dbReference type="PIRSF" id="PIRSF032162">
    <property type="entry name" value="UCP032162_imp"/>
    <property type="match status" value="1"/>
</dbReference>
<dbReference type="OrthoDB" id="9091577at2"/>
<gene>
    <name evidence="1" type="ORF">A9Y76_01445</name>
</gene>
<dbReference type="STRING" id="190721.ACS15_0324"/>